<dbReference type="AlphaFoldDB" id="A0A9W8Q6S0"/>
<dbReference type="InterPro" id="IPR021765">
    <property type="entry name" value="UstYa-like"/>
</dbReference>
<dbReference type="PANTHER" id="PTHR33365:SF4">
    <property type="entry name" value="CYCLOCHLOROTINE BIOSYNTHESIS PROTEIN O"/>
    <property type="match status" value="1"/>
</dbReference>
<keyword evidence="3" id="KW-0472">Membrane</keyword>
<dbReference type="GO" id="GO:0043386">
    <property type="term" value="P:mycotoxin biosynthetic process"/>
    <property type="evidence" value="ECO:0007669"/>
    <property type="project" value="InterPro"/>
</dbReference>
<keyword evidence="3" id="KW-1133">Transmembrane helix</keyword>
<evidence type="ECO:0000313" key="4">
    <source>
        <dbReference type="EMBL" id="KAJ4147914.1"/>
    </source>
</evidence>
<dbReference type="Pfam" id="PF11807">
    <property type="entry name" value="UstYa"/>
    <property type="match status" value="1"/>
</dbReference>
<dbReference type="RefSeq" id="XP_056050855.1">
    <property type="nucleotide sequence ID" value="XM_056193860.1"/>
</dbReference>
<proteinExistence type="inferred from homology"/>
<evidence type="ECO:0000256" key="1">
    <source>
        <dbReference type="ARBA" id="ARBA00004685"/>
    </source>
</evidence>
<evidence type="ECO:0000256" key="3">
    <source>
        <dbReference type="SAM" id="Phobius"/>
    </source>
</evidence>
<dbReference type="EMBL" id="JAJHUN010000010">
    <property type="protein sequence ID" value="KAJ4147914.1"/>
    <property type="molecule type" value="Genomic_DNA"/>
</dbReference>
<dbReference type="KEGG" id="amus:LMH87_002410"/>
<evidence type="ECO:0000256" key="2">
    <source>
        <dbReference type="ARBA" id="ARBA00035112"/>
    </source>
</evidence>
<protein>
    <submittedName>
        <fullName evidence="4">Uncharacterized protein</fullName>
    </submittedName>
</protein>
<gene>
    <name evidence="4" type="ORF">LMH87_002410</name>
</gene>
<keyword evidence="5" id="KW-1185">Reference proteome</keyword>
<name>A0A9W8Q6S0_AKAMU</name>
<reference evidence="4" key="1">
    <citation type="journal article" date="2023" name="Access Microbiol">
        <title>De-novo genome assembly for Akanthomyces muscarius, a biocontrol agent of insect agricultural pests.</title>
        <authorList>
            <person name="Erdos Z."/>
            <person name="Studholme D.J."/>
            <person name="Raymond B."/>
            <person name="Sharma M."/>
        </authorList>
    </citation>
    <scope>NUCLEOTIDE SEQUENCE</scope>
    <source>
        <strain evidence="4">Ve6</strain>
    </source>
</reference>
<feature type="transmembrane region" description="Helical" evidence="3">
    <location>
        <begin position="54"/>
        <end position="75"/>
    </location>
</feature>
<comment type="similarity">
    <text evidence="2">Belongs to the ustYa family.</text>
</comment>
<comment type="pathway">
    <text evidence="1">Mycotoxin biosynthesis.</text>
</comment>
<comment type="caution">
    <text evidence="4">The sequence shown here is derived from an EMBL/GenBank/DDBJ whole genome shotgun (WGS) entry which is preliminary data.</text>
</comment>
<keyword evidence="3" id="KW-0812">Transmembrane</keyword>
<dbReference type="Proteomes" id="UP001144673">
    <property type="component" value="Chromosome 3"/>
</dbReference>
<sequence>MRLPKFKFDSILTTAMYRWLESGYARIPLKNRELDFPESSTDEEAQGPLRKAHFLLGAVCSLALIVIIFELLMIIDLHKSSSHFKNMRQGYAQMVERRYGASPTYQSLDHKFDGLWNETETSSIILSSRGMSDGKEDIGAISMFHQLHCLTAIRKALQDSRDGKDIGIDSQHDDHWPHCLDYLRNTILCYGDDTIERGVSPDGTSRKVISGFDDLRSCRNIGEIYSFRERNHCTFC</sequence>
<dbReference type="GeneID" id="80889569"/>
<organism evidence="4 5">
    <name type="scientific">Akanthomyces muscarius</name>
    <name type="common">Entomopathogenic fungus</name>
    <name type="synonym">Lecanicillium muscarium</name>
    <dbReference type="NCBI Taxonomy" id="2231603"/>
    <lineage>
        <taxon>Eukaryota</taxon>
        <taxon>Fungi</taxon>
        <taxon>Dikarya</taxon>
        <taxon>Ascomycota</taxon>
        <taxon>Pezizomycotina</taxon>
        <taxon>Sordariomycetes</taxon>
        <taxon>Hypocreomycetidae</taxon>
        <taxon>Hypocreales</taxon>
        <taxon>Cordycipitaceae</taxon>
        <taxon>Akanthomyces</taxon>
    </lineage>
</organism>
<dbReference type="PANTHER" id="PTHR33365">
    <property type="entry name" value="YALI0B05434P"/>
    <property type="match status" value="1"/>
</dbReference>
<evidence type="ECO:0000313" key="5">
    <source>
        <dbReference type="Proteomes" id="UP001144673"/>
    </source>
</evidence>
<accession>A0A9W8Q6S0</accession>